<organism evidence="2 3">
    <name type="scientific">Rhodococcus zopfii</name>
    <dbReference type="NCBI Taxonomy" id="43772"/>
    <lineage>
        <taxon>Bacteria</taxon>
        <taxon>Bacillati</taxon>
        <taxon>Actinomycetota</taxon>
        <taxon>Actinomycetes</taxon>
        <taxon>Mycobacteriales</taxon>
        <taxon>Nocardiaceae</taxon>
        <taxon>Rhodococcus</taxon>
    </lineage>
</organism>
<evidence type="ECO:0000313" key="2">
    <source>
        <dbReference type="EMBL" id="MDV2476368.1"/>
    </source>
</evidence>
<dbReference type="Proteomes" id="UP001275440">
    <property type="component" value="Unassembled WGS sequence"/>
</dbReference>
<dbReference type="Gene3D" id="1.10.150.20">
    <property type="entry name" value="5' to 3' exonuclease, C-terminal subdomain"/>
    <property type="match status" value="1"/>
</dbReference>
<accession>A0ABU3WQW7</accession>
<gene>
    <name evidence="2" type="ORF">F8M49_15420</name>
</gene>
<comment type="caution">
    <text evidence="2">The sequence shown here is derived from an EMBL/GenBank/DDBJ whole genome shotgun (WGS) entry which is preliminary data.</text>
</comment>
<dbReference type="EMBL" id="WBMO01000001">
    <property type="protein sequence ID" value="MDV2476368.1"/>
    <property type="molecule type" value="Genomic_DNA"/>
</dbReference>
<reference evidence="2 3" key="1">
    <citation type="submission" date="2019-10" db="EMBL/GenBank/DDBJ databases">
        <title>Draft Genome Assembly of Rhodococcus zopfii DSM44189.</title>
        <authorList>
            <person name="Sutton J.M."/>
            <person name="Akob D.M."/>
            <person name="Bushman T.J."/>
        </authorList>
    </citation>
    <scope>NUCLEOTIDE SEQUENCE [LARGE SCALE GENOMIC DNA]</scope>
    <source>
        <strain evidence="2 3">DSM 44189</strain>
    </source>
</reference>
<feature type="domain" description="RNA polymerase alpha subunit C-terminal" evidence="1">
    <location>
        <begin position="16"/>
        <end position="57"/>
    </location>
</feature>
<sequence>MVRVTGHPLPKTSAPAQRALDSIGIATLEDLTRYTERDLLALHGMGPKAVRILRDDLERHGLNFA</sequence>
<dbReference type="SUPFAM" id="SSF47789">
    <property type="entry name" value="C-terminal domain of RNA polymerase alpha subunit"/>
    <property type="match status" value="1"/>
</dbReference>
<keyword evidence="3" id="KW-1185">Reference proteome</keyword>
<dbReference type="Pfam" id="PF03118">
    <property type="entry name" value="RNA_pol_A_CTD"/>
    <property type="match status" value="1"/>
</dbReference>
<keyword evidence="2" id="KW-0238">DNA-binding</keyword>
<evidence type="ECO:0000313" key="3">
    <source>
        <dbReference type="Proteomes" id="UP001275440"/>
    </source>
</evidence>
<proteinExistence type="predicted"/>
<dbReference type="InterPro" id="IPR011260">
    <property type="entry name" value="RNAP_asu_C"/>
</dbReference>
<evidence type="ECO:0000259" key="1">
    <source>
        <dbReference type="Pfam" id="PF03118"/>
    </source>
</evidence>
<name>A0ABU3WQW7_9NOCA</name>
<protein>
    <submittedName>
        <fullName evidence="2">DNA-binding protein</fullName>
    </submittedName>
</protein>
<dbReference type="GO" id="GO:0003677">
    <property type="term" value="F:DNA binding"/>
    <property type="evidence" value="ECO:0007669"/>
    <property type="project" value="UniProtKB-KW"/>
</dbReference>